<reference evidence="13 14" key="1">
    <citation type="submission" date="2019-03" db="EMBL/GenBank/DDBJ databases">
        <title>Genomic analyses of the natural microbiome of Caenorhabditis elegans.</title>
        <authorList>
            <person name="Samuel B."/>
        </authorList>
    </citation>
    <scope>NUCLEOTIDE SEQUENCE [LARGE SCALE GENOMIC DNA]</scope>
    <source>
        <strain evidence="13 14">BIGb0156</strain>
    </source>
</reference>
<evidence type="ECO:0000256" key="10">
    <source>
        <dbReference type="HAMAP-Rule" id="MF_00173"/>
    </source>
</evidence>
<evidence type="ECO:0000256" key="8">
    <source>
        <dbReference type="ARBA" id="ARBA00023125"/>
    </source>
</evidence>
<evidence type="ECO:0000256" key="7">
    <source>
        <dbReference type="ARBA" id="ARBA00023015"/>
    </source>
</evidence>
<dbReference type="OrthoDB" id="7060358at2"/>
<dbReference type="NCBIfam" id="NF003457">
    <property type="entry name" value="PRK05066.1"/>
    <property type="match status" value="1"/>
</dbReference>
<dbReference type="RefSeq" id="WP_133462550.1">
    <property type="nucleotide sequence ID" value="NZ_CACSIW010000005.1"/>
</dbReference>
<name>A0A4R6DRE4_SCAGO</name>
<evidence type="ECO:0000256" key="9">
    <source>
        <dbReference type="ARBA" id="ARBA00023163"/>
    </source>
</evidence>
<keyword evidence="7 10" id="KW-0805">Transcription regulation</keyword>
<gene>
    <name evidence="10" type="primary">argR</name>
    <name evidence="13" type="ORF">EC847_13130</name>
</gene>
<comment type="pathway">
    <text evidence="2 10">Amino-acid biosynthesis; L-arginine biosynthesis [regulation].</text>
</comment>
<evidence type="ECO:0000259" key="12">
    <source>
        <dbReference type="Pfam" id="PF02863"/>
    </source>
</evidence>
<dbReference type="GO" id="GO:0003700">
    <property type="term" value="F:DNA-binding transcription factor activity"/>
    <property type="evidence" value="ECO:0007669"/>
    <property type="project" value="UniProtKB-UniRule"/>
</dbReference>
<dbReference type="Gene3D" id="3.30.1360.40">
    <property type="match status" value="1"/>
</dbReference>
<dbReference type="GO" id="GO:0005737">
    <property type="term" value="C:cytoplasm"/>
    <property type="evidence" value="ECO:0007669"/>
    <property type="project" value="UniProtKB-SubCell"/>
</dbReference>
<evidence type="ECO:0000256" key="3">
    <source>
        <dbReference type="ARBA" id="ARBA00008316"/>
    </source>
</evidence>
<dbReference type="Pfam" id="PF02863">
    <property type="entry name" value="Arg_repressor_C"/>
    <property type="match status" value="1"/>
</dbReference>
<keyword evidence="5 10" id="KW-0963">Cytoplasm</keyword>
<evidence type="ECO:0000313" key="13">
    <source>
        <dbReference type="EMBL" id="TDN47620.1"/>
    </source>
</evidence>
<dbReference type="PRINTS" id="PR01467">
    <property type="entry name" value="ARGREPRESSOR"/>
</dbReference>
<dbReference type="InterPro" id="IPR020900">
    <property type="entry name" value="Arg_repress_DNA-bd"/>
</dbReference>
<dbReference type="GO" id="GO:0003677">
    <property type="term" value="F:DNA binding"/>
    <property type="evidence" value="ECO:0007669"/>
    <property type="project" value="UniProtKB-KW"/>
</dbReference>
<comment type="function">
    <text evidence="10">Regulates arginine biosynthesis genes.</text>
</comment>
<dbReference type="GO" id="GO:0006526">
    <property type="term" value="P:L-arginine biosynthetic process"/>
    <property type="evidence" value="ECO:0007669"/>
    <property type="project" value="UniProtKB-UniPathway"/>
</dbReference>
<dbReference type="InterPro" id="IPR036390">
    <property type="entry name" value="WH_DNA-bd_sf"/>
</dbReference>
<comment type="subcellular location">
    <subcellularLocation>
        <location evidence="1 10">Cytoplasm</location>
    </subcellularLocation>
</comment>
<dbReference type="InterPro" id="IPR001669">
    <property type="entry name" value="Arg_repress"/>
</dbReference>
<keyword evidence="14" id="KW-1185">Reference proteome</keyword>
<evidence type="ECO:0000256" key="4">
    <source>
        <dbReference type="ARBA" id="ARBA00021148"/>
    </source>
</evidence>
<evidence type="ECO:0000313" key="14">
    <source>
        <dbReference type="Proteomes" id="UP000295530"/>
    </source>
</evidence>
<dbReference type="GO" id="GO:0051259">
    <property type="term" value="P:protein complex oligomerization"/>
    <property type="evidence" value="ECO:0007669"/>
    <property type="project" value="InterPro"/>
</dbReference>
<dbReference type="PANTHER" id="PTHR34471">
    <property type="entry name" value="ARGININE REPRESSOR"/>
    <property type="match status" value="1"/>
</dbReference>
<keyword evidence="6 10" id="KW-0055">Arginine biosynthesis</keyword>
<dbReference type="InterPro" id="IPR020899">
    <property type="entry name" value="Arg_repress_C"/>
</dbReference>
<evidence type="ECO:0000256" key="6">
    <source>
        <dbReference type="ARBA" id="ARBA00022571"/>
    </source>
</evidence>
<organism evidence="13 14">
    <name type="scientific">Scandinavium goeteborgense</name>
    <dbReference type="NCBI Taxonomy" id="1851514"/>
    <lineage>
        <taxon>Bacteria</taxon>
        <taxon>Pseudomonadati</taxon>
        <taxon>Pseudomonadota</taxon>
        <taxon>Gammaproteobacteria</taxon>
        <taxon>Enterobacterales</taxon>
        <taxon>Enterobacteriaceae</taxon>
        <taxon>Scandinavium</taxon>
    </lineage>
</organism>
<dbReference type="InterPro" id="IPR036388">
    <property type="entry name" value="WH-like_DNA-bd_sf"/>
</dbReference>
<protein>
    <recommendedName>
        <fullName evidence="4 10">Arginine repressor</fullName>
    </recommendedName>
</protein>
<keyword evidence="8 10" id="KW-0238">DNA-binding</keyword>
<evidence type="ECO:0000256" key="2">
    <source>
        <dbReference type="ARBA" id="ARBA00005040"/>
    </source>
</evidence>
<dbReference type="Gene3D" id="1.10.10.10">
    <property type="entry name" value="Winged helix-like DNA-binding domain superfamily/Winged helix DNA-binding domain"/>
    <property type="match status" value="1"/>
</dbReference>
<keyword evidence="10" id="KW-0678">Repressor</keyword>
<feature type="domain" description="Arginine repressor C-terminal" evidence="12">
    <location>
        <begin position="85"/>
        <end position="150"/>
    </location>
</feature>
<dbReference type="SUPFAM" id="SSF46785">
    <property type="entry name" value="Winged helix' DNA-binding domain"/>
    <property type="match status" value="1"/>
</dbReference>
<feature type="domain" description="Arginine repressor DNA-binding" evidence="11">
    <location>
        <begin position="12"/>
        <end position="74"/>
    </location>
</feature>
<dbReference type="PANTHER" id="PTHR34471:SF1">
    <property type="entry name" value="ARGININE REPRESSOR"/>
    <property type="match status" value="1"/>
</dbReference>
<dbReference type="Proteomes" id="UP000295530">
    <property type="component" value="Unassembled WGS sequence"/>
</dbReference>
<dbReference type="GO" id="GO:1900079">
    <property type="term" value="P:regulation of arginine biosynthetic process"/>
    <property type="evidence" value="ECO:0007669"/>
    <property type="project" value="UniProtKB-UniRule"/>
</dbReference>
<dbReference type="Pfam" id="PF01316">
    <property type="entry name" value="Arg_repressor"/>
    <property type="match status" value="1"/>
</dbReference>
<evidence type="ECO:0000256" key="1">
    <source>
        <dbReference type="ARBA" id="ARBA00004496"/>
    </source>
</evidence>
<comment type="caution">
    <text evidence="13">The sequence shown here is derived from an EMBL/GenBank/DDBJ whole genome shotgun (WGS) entry which is preliminary data.</text>
</comment>
<accession>A0A4R6DRE4</accession>
<dbReference type="InterPro" id="IPR036251">
    <property type="entry name" value="Arg_repress_C_sf"/>
</dbReference>
<proteinExistence type="inferred from homology"/>
<comment type="similarity">
    <text evidence="3 10">Belongs to the ArgR family.</text>
</comment>
<evidence type="ECO:0000259" key="11">
    <source>
        <dbReference type="Pfam" id="PF01316"/>
    </source>
</evidence>
<sequence>MLKKVTKAKNIRKEFKSLLQSENFSSQNEIVDHLTAMGYENINQSKVSRLLTKHGAIRRRNASGVFIYSMPAELNVPGMKSKVNSLIEQIDFNELMIVISTSPGAAPLVARMLDSFGKTEGIMGTIAGDDTIFITPCKGITTQVLFNNINRILDVE</sequence>
<keyword evidence="9 10" id="KW-0804">Transcription</keyword>
<evidence type="ECO:0000256" key="5">
    <source>
        <dbReference type="ARBA" id="ARBA00022490"/>
    </source>
</evidence>
<dbReference type="UniPathway" id="UPA00068"/>
<keyword evidence="10" id="KW-0028">Amino-acid biosynthesis</keyword>
<dbReference type="GO" id="GO:0034618">
    <property type="term" value="F:arginine binding"/>
    <property type="evidence" value="ECO:0007669"/>
    <property type="project" value="InterPro"/>
</dbReference>
<dbReference type="AlphaFoldDB" id="A0A4R6DRE4"/>
<dbReference type="EMBL" id="SNVX01000031">
    <property type="protein sequence ID" value="TDN47620.1"/>
    <property type="molecule type" value="Genomic_DNA"/>
</dbReference>
<dbReference type="HAMAP" id="MF_00173">
    <property type="entry name" value="Arg_repressor"/>
    <property type="match status" value="1"/>
</dbReference>
<dbReference type="SUPFAM" id="SSF55252">
    <property type="entry name" value="C-terminal domain of arginine repressor"/>
    <property type="match status" value="1"/>
</dbReference>